<feature type="transmembrane region" description="Helical" evidence="6">
    <location>
        <begin position="449"/>
        <end position="470"/>
    </location>
</feature>
<dbReference type="Pfam" id="PF07690">
    <property type="entry name" value="MFS_1"/>
    <property type="match status" value="1"/>
</dbReference>
<evidence type="ECO:0000256" key="3">
    <source>
        <dbReference type="ARBA" id="ARBA00022692"/>
    </source>
</evidence>
<comment type="subcellular location">
    <subcellularLocation>
        <location evidence="1">Cell membrane</location>
        <topology evidence="1">Multi-pass membrane protein</topology>
    </subcellularLocation>
</comment>
<reference evidence="9" key="1">
    <citation type="submission" date="2016-10" db="EMBL/GenBank/DDBJ databases">
        <authorList>
            <person name="Varghese N."/>
            <person name="Submissions S."/>
        </authorList>
    </citation>
    <scope>NUCLEOTIDE SEQUENCE [LARGE SCALE GENOMIC DNA]</scope>
    <source>
        <strain evidence="9">DSM 44498</strain>
    </source>
</reference>
<feature type="transmembrane region" description="Helical" evidence="6">
    <location>
        <begin position="236"/>
        <end position="259"/>
    </location>
</feature>
<dbReference type="PANTHER" id="PTHR42718:SF9">
    <property type="entry name" value="MAJOR FACILITATOR SUPERFAMILY MULTIDRUG TRANSPORTER MFSC"/>
    <property type="match status" value="1"/>
</dbReference>
<accession>A0A1H4YZW1</accession>
<feature type="transmembrane region" description="Helical" evidence="6">
    <location>
        <begin position="24"/>
        <end position="47"/>
    </location>
</feature>
<feature type="domain" description="Major facilitator superfamily (MFS) profile" evidence="7">
    <location>
        <begin position="25"/>
        <end position="477"/>
    </location>
</feature>
<evidence type="ECO:0000256" key="2">
    <source>
        <dbReference type="ARBA" id="ARBA00022448"/>
    </source>
</evidence>
<dbReference type="PROSITE" id="PS50850">
    <property type="entry name" value="MFS"/>
    <property type="match status" value="1"/>
</dbReference>
<keyword evidence="9" id="KW-1185">Reference proteome</keyword>
<dbReference type="Gene3D" id="1.20.1250.20">
    <property type="entry name" value="MFS general substrate transporter like domains"/>
    <property type="match status" value="2"/>
</dbReference>
<dbReference type="EMBL" id="FNSV01000005">
    <property type="protein sequence ID" value="SED22560.1"/>
    <property type="molecule type" value="Genomic_DNA"/>
</dbReference>
<feature type="transmembrane region" description="Helical" evidence="6">
    <location>
        <begin position="378"/>
        <end position="401"/>
    </location>
</feature>
<sequence>MVTTGAESATVTVPARRSGKRDRLLVPALCFVVMTTAVIQTAVVPLLPAMASQLGVDSAAVGWVVTANLLAAAVCTPVLGRLADRQGPRPVLLGTLVLVLLGSVLCTVTEQLPFLVLGRILQGVSFALFPIGVAVLRGRLDPRRLLGAIGLMSGILAVGGGLGMVAAGVLHAEGADFRRVFALLVGLNLAALVVAWVTVPRGGAARTRSGMDPVGVGLMAVGLSAILIALAEGGRWGWASPATIGVAALGIAVTAGWYLHERRTRAPLVPPMLLTGRRVAGTHLAAFLVGMAMYIQFLGSAQFVQASRAAVGYGFDASVLRTSLLVLLPGSVAGVVAASASGRFVHRFRADRVLVAACGIGVAGFAMLALAHSRLWQVIVALVVINVFVSGSYAVLPALLVDAVPAEFTGVANGVNAIARTFGSSLASALVATLLASVTVAGTDLASERAFVIAFWVGGAAAGSAGLAIARAEHFSRKRADRGVRFGAVSVNL</sequence>
<evidence type="ECO:0000313" key="8">
    <source>
        <dbReference type="EMBL" id="SED22560.1"/>
    </source>
</evidence>
<feature type="transmembrane region" description="Helical" evidence="6">
    <location>
        <begin position="319"/>
        <end position="341"/>
    </location>
</feature>
<dbReference type="InterPro" id="IPR011701">
    <property type="entry name" value="MFS"/>
</dbReference>
<feature type="transmembrane region" description="Helical" evidence="6">
    <location>
        <begin position="211"/>
        <end position="230"/>
    </location>
</feature>
<feature type="transmembrane region" description="Helical" evidence="6">
    <location>
        <begin position="116"/>
        <end position="136"/>
    </location>
</feature>
<dbReference type="AlphaFoldDB" id="A0A1H4YZW1"/>
<evidence type="ECO:0000313" key="9">
    <source>
        <dbReference type="Proteomes" id="UP000183561"/>
    </source>
</evidence>
<proteinExistence type="predicted"/>
<keyword evidence="3 6" id="KW-0812">Transmembrane</keyword>
<feature type="transmembrane region" description="Helical" evidence="6">
    <location>
        <begin position="422"/>
        <end position="443"/>
    </location>
</feature>
<dbReference type="OrthoDB" id="4484751at2"/>
<evidence type="ECO:0000256" key="4">
    <source>
        <dbReference type="ARBA" id="ARBA00022989"/>
    </source>
</evidence>
<protein>
    <submittedName>
        <fullName evidence="8">Major Facilitator Superfamily protein</fullName>
    </submittedName>
</protein>
<dbReference type="Proteomes" id="UP000183561">
    <property type="component" value="Unassembled WGS sequence"/>
</dbReference>
<gene>
    <name evidence="8" type="ORF">SAMN04490239_7365</name>
</gene>
<evidence type="ECO:0000256" key="6">
    <source>
        <dbReference type="SAM" id="Phobius"/>
    </source>
</evidence>
<feature type="transmembrane region" description="Helical" evidence="6">
    <location>
        <begin position="353"/>
        <end position="372"/>
    </location>
</feature>
<feature type="transmembrane region" description="Helical" evidence="6">
    <location>
        <begin position="59"/>
        <end position="79"/>
    </location>
</feature>
<feature type="transmembrane region" description="Helical" evidence="6">
    <location>
        <begin position="180"/>
        <end position="199"/>
    </location>
</feature>
<dbReference type="InterPro" id="IPR020846">
    <property type="entry name" value="MFS_dom"/>
</dbReference>
<dbReference type="RefSeq" id="WP_072939761.1">
    <property type="nucleotide sequence ID" value="NZ_FNSV01000005.1"/>
</dbReference>
<dbReference type="GO" id="GO:0022857">
    <property type="term" value="F:transmembrane transporter activity"/>
    <property type="evidence" value="ECO:0007669"/>
    <property type="project" value="InterPro"/>
</dbReference>
<dbReference type="PANTHER" id="PTHR42718">
    <property type="entry name" value="MAJOR FACILITATOR SUPERFAMILY MULTIDRUG TRANSPORTER MFSC"/>
    <property type="match status" value="1"/>
</dbReference>
<evidence type="ECO:0000259" key="7">
    <source>
        <dbReference type="PROSITE" id="PS50850"/>
    </source>
</evidence>
<evidence type="ECO:0000256" key="5">
    <source>
        <dbReference type="ARBA" id="ARBA00023136"/>
    </source>
</evidence>
<name>A0A1H4YZW1_9NOCA</name>
<feature type="transmembrane region" description="Helical" evidence="6">
    <location>
        <begin position="280"/>
        <end position="299"/>
    </location>
</feature>
<keyword evidence="4 6" id="KW-1133">Transmembrane helix</keyword>
<dbReference type="InterPro" id="IPR036259">
    <property type="entry name" value="MFS_trans_sf"/>
</dbReference>
<evidence type="ECO:0000256" key="1">
    <source>
        <dbReference type="ARBA" id="ARBA00004651"/>
    </source>
</evidence>
<keyword evidence="2" id="KW-0813">Transport</keyword>
<dbReference type="SUPFAM" id="SSF103473">
    <property type="entry name" value="MFS general substrate transporter"/>
    <property type="match status" value="1"/>
</dbReference>
<keyword evidence="5 6" id="KW-0472">Membrane</keyword>
<organism evidence="8 9">
    <name type="scientific">Rhodococcus koreensis</name>
    <dbReference type="NCBI Taxonomy" id="99653"/>
    <lineage>
        <taxon>Bacteria</taxon>
        <taxon>Bacillati</taxon>
        <taxon>Actinomycetota</taxon>
        <taxon>Actinomycetes</taxon>
        <taxon>Mycobacteriales</taxon>
        <taxon>Nocardiaceae</taxon>
        <taxon>Rhodococcus</taxon>
    </lineage>
</organism>
<dbReference type="GO" id="GO:0005886">
    <property type="term" value="C:plasma membrane"/>
    <property type="evidence" value="ECO:0007669"/>
    <property type="project" value="UniProtKB-SubCell"/>
</dbReference>
<feature type="transmembrane region" description="Helical" evidence="6">
    <location>
        <begin position="91"/>
        <end position="110"/>
    </location>
</feature>
<feature type="transmembrane region" description="Helical" evidence="6">
    <location>
        <begin position="148"/>
        <end position="168"/>
    </location>
</feature>